<dbReference type="InterPro" id="IPR001279">
    <property type="entry name" value="Metallo-B-lactamas"/>
</dbReference>
<dbReference type="InterPro" id="IPR017782">
    <property type="entry name" value="Hydroxyacylglutathione_Hdrlase"/>
</dbReference>
<reference evidence="11" key="1">
    <citation type="submission" date="2023-03" db="EMBL/GenBank/DDBJ databases">
        <authorList>
            <person name="Steffen K."/>
            <person name="Cardenas P."/>
        </authorList>
    </citation>
    <scope>NUCLEOTIDE SEQUENCE</scope>
</reference>
<comment type="pathway">
    <text evidence="3">Secondary metabolite metabolism; methylglyoxal degradation; (R)-lactate from methylglyoxal: step 2/2.</text>
</comment>
<dbReference type="InterPro" id="IPR050110">
    <property type="entry name" value="Glyoxalase_II_hydrolase"/>
</dbReference>
<dbReference type="SMART" id="SM00849">
    <property type="entry name" value="Lactamase_B"/>
    <property type="match status" value="1"/>
</dbReference>
<dbReference type="GO" id="GO:0004416">
    <property type="term" value="F:hydroxyacylglutathione hydrolase activity"/>
    <property type="evidence" value="ECO:0007669"/>
    <property type="project" value="UniProtKB-EC"/>
</dbReference>
<dbReference type="Proteomes" id="UP001174909">
    <property type="component" value="Unassembled WGS sequence"/>
</dbReference>
<dbReference type="Gene3D" id="3.60.15.10">
    <property type="entry name" value="Ribonuclease Z/Hydroxyacylglutathione hydrolase-like"/>
    <property type="match status" value="1"/>
</dbReference>
<evidence type="ECO:0000313" key="11">
    <source>
        <dbReference type="EMBL" id="CAI8035933.1"/>
    </source>
</evidence>
<dbReference type="EC" id="3.1.2.6" evidence="5"/>
<keyword evidence="6" id="KW-0479">Metal-binding</keyword>
<evidence type="ECO:0000259" key="10">
    <source>
        <dbReference type="SMART" id="SM00849"/>
    </source>
</evidence>
<dbReference type="CDD" id="cd07723">
    <property type="entry name" value="hydroxyacylglutathione_hydrolase_MBL-fold"/>
    <property type="match status" value="1"/>
</dbReference>
<sequence>MKIVQIPLLKDNYGYLVICEKTNKAGIVDPSEGEPVWRRVQEEGVELIAILNTHHHRDHTGGNEYLLRQKPELEVFGAKVDEDRIPGITHTLKEGDEVQVGEERGSVLFIPGHTRGHIAFVFPGRLFSGDALFTGGCGRVFEGTPEQMTASLGKLRGLAGDTLVYCGHEYTEKNLQFALTVEPNNEKIRRRLEEVQELRARDQFTVPSRLGEELETNPFLRWESDEIQAGLSERFPGLGTDPVSVFAKVRELKDVY</sequence>
<protein>
    <recommendedName>
        <fullName evidence="5">hydroxyacylglutathione hydrolase</fullName>
        <ecNumber evidence="5">3.1.2.6</ecNumber>
    </recommendedName>
    <alternativeName>
        <fullName evidence="9">Glyoxalase II</fullName>
    </alternativeName>
</protein>
<keyword evidence="8" id="KW-0862">Zinc</keyword>
<dbReference type="PIRSF" id="PIRSF005457">
    <property type="entry name" value="Glx"/>
    <property type="match status" value="1"/>
</dbReference>
<feature type="domain" description="Metallo-beta-lactamase" evidence="10">
    <location>
        <begin position="11"/>
        <end position="168"/>
    </location>
</feature>
<gene>
    <name evidence="11" type="ORF">GBAR_LOCUS20164</name>
</gene>
<accession>A0AA35WW06</accession>
<dbReference type="GO" id="GO:0046872">
    <property type="term" value="F:metal ion binding"/>
    <property type="evidence" value="ECO:0007669"/>
    <property type="project" value="UniProtKB-KW"/>
</dbReference>
<evidence type="ECO:0000256" key="1">
    <source>
        <dbReference type="ARBA" id="ARBA00001623"/>
    </source>
</evidence>
<evidence type="ECO:0000256" key="6">
    <source>
        <dbReference type="ARBA" id="ARBA00022723"/>
    </source>
</evidence>
<dbReference type="AlphaFoldDB" id="A0AA35WW06"/>
<comment type="similarity">
    <text evidence="4">Belongs to the metallo-beta-lactamase superfamily. Glyoxalase II family.</text>
</comment>
<dbReference type="PANTHER" id="PTHR43705:SF1">
    <property type="entry name" value="HYDROXYACYLGLUTATHIONE HYDROLASE GLOB"/>
    <property type="match status" value="1"/>
</dbReference>
<dbReference type="Pfam" id="PF00753">
    <property type="entry name" value="Lactamase_B"/>
    <property type="match status" value="1"/>
</dbReference>
<evidence type="ECO:0000256" key="4">
    <source>
        <dbReference type="ARBA" id="ARBA00006759"/>
    </source>
</evidence>
<keyword evidence="12" id="KW-1185">Reference proteome</keyword>
<evidence type="ECO:0000256" key="7">
    <source>
        <dbReference type="ARBA" id="ARBA00022801"/>
    </source>
</evidence>
<dbReference type="EMBL" id="CASHTH010002837">
    <property type="protein sequence ID" value="CAI8035933.1"/>
    <property type="molecule type" value="Genomic_DNA"/>
</dbReference>
<organism evidence="11 12">
    <name type="scientific">Geodia barretti</name>
    <name type="common">Barrett's horny sponge</name>
    <dbReference type="NCBI Taxonomy" id="519541"/>
    <lineage>
        <taxon>Eukaryota</taxon>
        <taxon>Metazoa</taxon>
        <taxon>Porifera</taxon>
        <taxon>Demospongiae</taxon>
        <taxon>Heteroscleromorpha</taxon>
        <taxon>Tetractinellida</taxon>
        <taxon>Astrophorina</taxon>
        <taxon>Geodiidae</taxon>
        <taxon>Geodia</taxon>
    </lineage>
</organism>
<evidence type="ECO:0000256" key="9">
    <source>
        <dbReference type="ARBA" id="ARBA00031044"/>
    </source>
</evidence>
<dbReference type="PANTHER" id="PTHR43705">
    <property type="entry name" value="HYDROXYACYLGLUTATHIONE HYDROLASE"/>
    <property type="match status" value="1"/>
</dbReference>
<evidence type="ECO:0000256" key="2">
    <source>
        <dbReference type="ARBA" id="ARBA00001947"/>
    </source>
</evidence>
<proteinExistence type="inferred from homology"/>
<comment type="catalytic activity">
    <reaction evidence="1">
        <text>an S-(2-hydroxyacyl)glutathione + H2O = a 2-hydroxy carboxylate + glutathione + H(+)</text>
        <dbReference type="Rhea" id="RHEA:21864"/>
        <dbReference type="ChEBI" id="CHEBI:15377"/>
        <dbReference type="ChEBI" id="CHEBI:15378"/>
        <dbReference type="ChEBI" id="CHEBI:57925"/>
        <dbReference type="ChEBI" id="CHEBI:58896"/>
        <dbReference type="ChEBI" id="CHEBI:71261"/>
        <dbReference type="EC" id="3.1.2.6"/>
    </reaction>
</comment>
<dbReference type="InterPro" id="IPR032282">
    <property type="entry name" value="HAGH_C"/>
</dbReference>
<dbReference type="SUPFAM" id="SSF56281">
    <property type="entry name" value="Metallo-hydrolase/oxidoreductase"/>
    <property type="match status" value="1"/>
</dbReference>
<dbReference type="NCBIfam" id="TIGR03413">
    <property type="entry name" value="GSH_gloB"/>
    <property type="match status" value="1"/>
</dbReference>
<evidence type="ECO:0000256" key="3">
    <source>
        <dbReference type="ARBA" id="ARBA00004963"/>
    </source>
</evidence>
<name>A0AA35WW06_GEOBA</name>
<evidence type="ECO:0000256" key="8">
    <source>
        <dbReference type="ARBA" id="ARBA00022833"/>
    </source>
</evidence>
<comment type="caution">
    <text evidence="11">The sequence shown here is derived from an EMBL/GenBank/DDBJ whole genome shotgun (WGS) entry which is preliminary data.</text>
</comment>
<evidence type="ECO:0000256" key="5">
    <source>
        <dbReference type="ARBA" id="ARBA00011917"/>
    </source>
</evidence>
<dbReference type="InterPro" id="IPR036866">
    <property type="entry name" value="RibonucZ/Hydroxyglut_hydro"/>
</dbReference>
<dbReference type="HAMAP" id="MF_01374">
    <property type="entry name" value="Glyoxalase_2"/>
    <property type="match status" value="1"/>
</dbReference>
<dbReference type="Pfam" id="PF16123">
    <property type="entry name" value="HAGH_C"/>
    <property type="match status" value="1"/>
</dbReference>
<comment type="cofactor">
    <cofactor evidence="2">
        <name>Zn(2+)</name>
        <dbReference type="ChEBI" id="CHEBI:29105"/>
    </cofactor>
</comment>
<dbReference type="GO" id="GO:0019243">
    <property type="term" value="P:methylglyoxal catabolic process to D-lactate via S-lactoyl-glutathione"/>
    <property type="evidence" value="ECO:0007669"/>
    <property type="project" value="InterPro"/>
</dbReference>
<keyword evidence="7 11" id="KW-0378">Hydrolase</keyword>
<dbReference type="InterPro" id="IPR035680">
    <property type="entry name" value="Clx_II_MBL"/>
</dbReference>
<evidence type="ECO:0000313" key="12">
    <source>
        <dbReference type="Proteomes" id="UP001174909"/>
    </source>
</evidence>